<feature type="region of interest" description="Disordered" evidence="1">
    <location>
        <begin position="55"/>
        <end position="74"/>
    </location>
</feature>
<keyword evidence="3" id="KW-1185">Reference proteome</keyword>
<evidence type="ECO:0000256" key="1">
    <source>
        <dbReference type="SAM" id="MobiDB-lite"/>
    </source>
</evidence>
<dbReference type="Gramene" id="Bo2g136400.1">
    <property type="protein sequence ID" value="Bo2g136400.1"/>
    <property type="gene ID" value="Bo2g136400"/>
</dbReference>
<sequence length="91" mass="10283">MLWPHSHAIANHFPIGHPSFHYSSSSTLNSSVLSGCAPEKINHWDEVVVTNDLQMDEGEDDNEEDDQEVDHRNRANKNVISWDVGLVYAEP</sequence>
<accession>A0A0D3AVJ1</accession>
<reference evidence="2 3" key="1">
    <citation type="journal article" date="2014" name="Genome Biol.">
        <title>Transcriptome and methylome profiling reveals relics of genome dominance in the mesopolyploid Brassica oleracea.</title>
        <authorList>
            <person name="Parkin I.A."/>
            <person name="Koh C."/>
            <person name="Tang H."/>
            <person name="Robinson S.J."/>
            <person name="Kagale S."/>
            <person name="Clarke W.E."/>
            <person name="Town C.D."/>
            <person name="Nixon J."/>
            <person name="Krishnakumar V."/>
            <person name="Bidwell S.L."/>
            <person name="Denoeud F."/>
            <person name="Belcram H."/>
            <person name="Links M.G."/>
            <person name="Just J."/>
            <person name="Clarke C."/>
            <person name="Bender T."/>
            <person name="Huebert T."/>
            <person name="Mason A.S."/>
            <person name="Pires J.C."/>
            <person name="Barker G."/>
            <person name="Moore J."/>
            <person name="Walley P.G."/>
            <person name="Manoli S."/>
            <person name="Batley J."/>
            <person name="Edwards D."/>
            <person name="Nelson M.N."/>
            <person name="Wang X."/>
            <person name="Paterson A.H."/>
            <person name="King G."/>
            <person name="Bancroft I."/>
            <person name="Chalhoub B."/>
            <person name="Sharpe A.G."/>
        </authorList>
    </citation>
    <scope>NUCLEOTIDE SEQUENCE</scope>
    <source>
        <strain evidence="2 3">cv. TO1000</strain>
    </source>
</reference>
<dbReference type="STRING" id="109376.A0A0D3AVJ1"/>
<evidence type="ECO:0000313" key="3">
    <source>
        <dbReference type="Proteomes" id="UP000032141"/>
    </source>
</evidence>
<feature type="compositionally biased region" description="Acidic residues" evidence="1">
    <location>
        <begin position="55"/>
        <end position="68"/>
    </location>
</feature>
<reference evidence="2" key="2">
    <citation type="submission" date="2015-03" db="UniProtKB">
        <authorList>
            <consortium name="EnsemblPlants"/>
        </authorList>
    </citation>
    <scope>IDENTIFICATION</scope>
</reference>
<proteinExistence type="predicted"/>
<dbReference type="AlphaFoldDB" id="A0A0D3AVJ1"/>
<name>A0A0D3AVJ1_BRAOL</name>
<protein>
    <submittedName>
        <fullName evidence="2">Uncharacterized protein</fullName>
    </submittedName>
</protein>
<dbReference type="HOGENOM" id="CLU_2430121_0_0_1"/>
<evidence type="ECO:0000313" key="2">
    <source>
        <dbReference type="EnsemblPlants" id="Bo2g136400.1"/>
    </source>
</evidence>
<dbReference type="EnsemblPlants" id="Bo2g136400.1">
    <property type="protein sequence ID" value="Bo2g136400.1"/>
    <property type="gene ID" value="Bo2g136400"/>
</dbReference>
<dbReference type="Proteomes" id="UP000032141">
    <property type="component" value="Chromosome C2"/>
</dbReference>
<organism evidence="2 3">
    <name type="scientific">Brassica oleracea var. oleracea</name>
    <dbReference type="NCBI Taxonomy" id="109376"/>
    <lineage>
        <taxon>Eukaryota</taxon>
        <taxon>Viridiplantae</taxon>
        <taxon>Streptophyta</taxon>
        <taxon>Embryophyta</taxon>
        <taxon>Tracheophyta</taxon>
        <taxon>Spermatophyta</taxon>
        <taxon>Magnoliopsida</taxon>
        <taxon>eudicotyledons</taxon>
        <taxon>Gunneridae</taxon>
        <taxon>Pentapetalae</taxon>
        <taxon>rosids</taxon>
        <taxon>malvids</taxon>
        <taxon>Brassicales</taxon>
        <taxon>Brassicaceae</taxon>
        <taxon>Brassiceae</taxon>
        <taxon>Brassica</taxon>
    </lineage>
</organism>